<evidence type="ECO:0000256" key="1">
    <source>
        <dbReference type="SAM" id="SignalP"/>
    </source>
</evidence>
<evidence type="ECO:0000313" key="2">
    <source>
        <dbReference type="EMBL" id="CAB0001592.1"/>
    </source>
</evidence>
<name>A0A6H5GF89_9HEMI</name>
<dbReference type="EMBL" id="CADCXU010011172">
    <property type="protein sequence ID" value="CAB0001592.1"/>
    <property type="molecule type" value="Genomic_DNA"/>
</dbReference>
<sequence>MKFTSALLVLTVVGIAAGAEFSLFGSRTTAKPKTKATATTVVKPAAVVPKATTTTAKLTAQASAAGKTTTVAAQVSTAAGKGTNAAAQVAANVAKATNDATKACPEAASQAAKAALASAKDKLAQDAPSVAKVIGEAQNAVAFGLNTANGFVKSQLDKNPGLEAQIKKAEAQVSGAVSAGKQIIHDNAPLVQEKINSAIKVAQSELPKLKEKADDFAFKLKNTISAKLNELKQ</sequence>
<keyword evidence="3" id="KW-1185">Reference proteome</keyword>
<feature type="signal peptide" evidence="1">
    <location>
        <begin position="1"/>
        <end position="18"/>
    </location>
</feature>
<evidence type="ECO:0000313" key="3">
    <source>
        <dbReference type="Proteomes" id="UP000479000"/>
    </source>
</evidence>
<dbReference type="AlphaFoldDB" id="A0A6H5GF89"/>
<proteinExistence type="predicted"/>
<protein>
    <submittedName>
        <fullName evidence="2">Uncharacterized protein</fullName>
    </submittedName>
</protein>
<accession>A0A6H5GF89</accession>
<gene>
    <name evidence="2" type="ORF">NTEN_LOCUS7379</name>
</gene>
<feature type="chain" id="PRO_5026184836" evidence="1">
    <location>
        <begin position="19"/>
        <end position="233"/>
    </location>
</feature>
<keyword evidence="1" id="KW-0732">Signal</keyword>
<organism evidence="2 3">
    <name type="scientific">Nesidiocoris tenuis</name>
    <dbReference type="NCBI Taxonomy" id="355587"/>
    <lineage>
        <taxon>Eukaryota</taxon>
        <taxon>Metazoa</taxon>
        <taxon>Ecdysozoa</taxon>
        <taxon>Arthropoda</taxon>
        <taxon>Hexapoda</taxon>
        <taxon>Insecta</taxon>
        <taxon>Pterygota</taxon>
        <taxon>Neoptera</taxon>
        <taxon>Paraneoptera</taxon>
        <taxon>Hemiptera</taxon>
        <taxon>Heteroptera</taxon>
        <taxon>Panheteroptera</taxon>
        <taxon>Cimicomorpha</taxon>
        <taxon>Miridae</taxon>
        <taxon>Dicyphina</taxon>
        <taxon>Nesidiocoris</taxon>
    </lineage>
</organism>
<reference evidence="2 3" key="1">
    <citation type="submission" date="2020-02" db="EMBL/GenBank/DDBJ databases">
        <authorList>
            <person name="Ferguson B K."/>
        </authorList>
    </citation>
    <scope>NUCLEOTIDE SEQUENCE [LARGE SCALE GENOMIC DNA]</scope>
</reference>
<dbReference type="Proteomes" id="UP000479000">
    <property type="component" value="Unassembled WGS sequence"/>
</dbReference>